<organism evidence="1 2">
    <name type="scientific">Leucogyrophana mollusca</name>
    <dbReference type="NCBI Taxonomy" id="85980"/>
    <lineage>
        <taxon>Eukaryota</taxon>
        <taxon>Fungi</taxon>
        <taxon>Dikarya</taxon>
        <taxon>Basidiomycota</taxon>
        <taxon>Agaricomycotina</taxon>
        <taxon>Agaricomycetes</taxon>
        <taxon>Agaricomycetidae</taxon>
        <taxon>Boletales</taxon>
        <taxon>Boletales incertae sedis</taxon>
        <taxon>Leucogyrophana</taxon>
    </lineage>
</organism>
<gene>
    <name evidence="1" type="ORF">BV22DRAFT_1052427</name>
</gene>
<comment type="caution">
    <text evidence="1">The sequence shown here is derived from an EMBL/GenBank/DDBJ whole genome shotgun (WGS) entry which is preliminary data.</text>
</comment>
<proteinExistence type="predicted"/>
<evidence type="ECO:0000313" key="2">
    <source>
        <dbReference type="Proteomes" id="UP000790709"/>
    </source>
</evidence>
<evidence type="ECO:0000313" key="1">
    <source>
        <dbReference type="EMBL" id="KAH7917439.1"/>
    </source>
</evidence>
<keyword evidence="2" id="KW-1185">Reference proteome</keyword>
<sequence length="447" mass="51456">ENDLATTTRYLTHFVSSSPAVLERLQQAQRERAAPPWPNFAHLLQDYLPGGKIDPDEWAHSALLASIRYHSPWNFRTIIGTRRLLIQQLITQISPMELNPIAWKRLIGKSYTAFDGHMQAEYEDEYSPSVLHPHHIHHCMVSLAWDGPYVFPIFYSLWSDYTHVIWARLRHFVIGTWWEDPTVRYLVIGPDLDQNTNIDHGQLSDDQKEHVVMQANRLTEWRDDISLPTMHLLLPGRRALDRPLLTSRKLPDPLTSVYAFQDRVTKQCLFNFFGRANTDLSPYFRKLMATDCTISTVISLQQMAQRQLLQLLPSGDLPPVPSSREEMEALFLQTDAAFTDLLRQFYGYINTPRPQPLLNESLFHLQVGLRANGWQQVNQLWPVDITDLWDPLTGSLSTTPVERELQAERLVAEGSDSNRLTVSEHAPPAVIGLQVHFPTRTQHTIEH</sequence>
<accession>A0ACB8AW72</accession>
<feature type="non-terminal residue" evidence="1">
    <location>
        <position position="1"/>
    </location>
</feature>
<dbReference type="EMBL" id="MU267062">
    <property type="protein sequence ID" value="KAH7917439.1"/>
    <property type="molecule type" value="Genomic_DNA"/>
</dbReference>
<reference evidence="1" key="1">
    <citation type="journal article" date="2021" name="New Phytol.">
        <title>Evolutionary innovations through gain and loss of genes in the ectomycorrhizal Boletales.</title>
        <authorList>
            <person name="Wu G."/>
            <person name="Miyauchi S."/>
            <person name="Morin E."/>
            <person name="Kuo A."/>
            <person name="Drula E."/>
            <person name="Varga T."/>
            <person name="Kohler A."/>
            <person name="Feng B."/>
            <person name="Cao Y."/>
            <person name="Lipzen A."/>
            <person name="Daum C."/>
            <person name="Hundley H."/>
            <person name="Pangilinan J."/>
            <person name="Johnson J."/>
            <person name="Barry K."/>
            <person name="LaButti K."/>
            <person name="Ng V."/>
            <person name="Ahrendt S."/>
            <person name="Min B."/>
            <person name="Choi I.G."/>
            <person name="Park H."/>
            <person name="Plett J.M."/>
            <person name="Magnuson J."/>
            <person name="Spatafora J.W."/>
            <person name="Nagy L.G."/>
            <person name="Henrissat B."/>
            <person name="Grigoriev I.V."/>
            <person name="Yang Z.L."/>
            <person name="Xu J."/>
            <person name="Martin F.M."/>
        </authorList>
    </citation>
    <scope>NUCLEOTIDE SEQUENCE</scope>
    <source>
        <strain evidence="1">KUC20120723A-06</strain>
    </source>
</reference>
<dbReference type="Proteomes" id="UP000790709">
    <property type="component" value="Unassembled WGS sequence"/>
</dbReference>
<name>A0ACB8AW72_9AGAM</name>
<protein>
    <submittedName>
        <fullName evidence="1">Uncharacterized protein</fullName>
    </submittedName>
</protein>